<evidence type="ECO:0000313" key="1">
    <source>
        <dbReference type="EMBL" id="MBX71859.1"/>
    </source>
</evidence>
<reference evidence="1" key="1">
    <citation type="submission" date="2018-02" db="EMBL/GenBank/DDBJ databases">
        <title>Rhizophora mucronata_Transcriptome.</title>
        <authorList>
            <person name="Meera S.P."/>
            <person name="Sreeshan A."/>
            <person name="Augustine A."/>
        </authorList>
    </citation>
    <scope>NUCLEOTIDE SEQUENCE</scope>
    <source>
        <tissue evidence="1">Leaf</tissue>
    </source>
</reference>
<name>A0A2P2QXX2_RHIMU</name>
<dbReference type="EMBL" id="GGEC01091375">
    <property type="protein sequence ID" value="MBX71859.1"/>
    <property type="molecule type" value="Transcribed_RNA"/>
</dbReference>
<sequence length="75" mass="8644">MGKAKSERDTVAREPWCELLCIEPPDFPNWVLSKTSNEVGLASNEWVTISALPLVFKFHRNLFIVCITRLHIDPY</sequence>
<organism evidence="1">
    <name type="scientific">Rhizophora mucronata</name>
    <name type="common">Asiatic mangrove</name>
    <dbReference type="NCBI Taxonomy" id="61149"/>
    <lineage>
        <taxon>Eukaryota</taxon>
        <taxon>Viridiplantae</taxon>
        <taxon>Streptophyta</taxon>
        <taxon>Embryophyta</taxon>
        <taxon>Tracheophyta</taxon>
        <taxon>Spermatophyta</taxon>
        <taxon>Magnoliopsida</taxon>
        <taxon>eudicotyledons</taxon>
        <taxon>Gunneridae</taxon>
        <taxon>Pentapetalae</taxon>
        <taxon>rosids</taxon>
        <taxon>fabids</taxon>
        <taxon>Malpighiales</taxon>
        <taxon>Rhizophoraceae</taxon>
        <taxon>Rhizophora</taxon>
    </lineage>
</organism>
<proteinExistence type="predicted"/>
<dbReference type="AlphaFoldDB" id="A0A2P2QXX2"/>
<accession>A0A2P2QXX2</accession>
<protein>
    <submittedName>
        <fullName evidence="1">Bel1 homeotic protein</fullName>
    </submittedName>
</protein>